<protein>
    <submittedName>
        <fullName evidence="2">Outer membrane protein assembly factor BamD (BamD/ComL family)</fullName>
    </submittedName>
</protein>
<comment type="caution">
    <text evidence="2">The sequence shown here is derived from an EMBL/GenBank/DDBJ whole genome shotgun (WGS) entry which is preliminary data.</text>
</comment>
<sequence length="308" mass="33589">MRLSFALLPLVALFASCGNDADLPPMISASSGNNQRADALFAQAQAAEQAGKTKKAIKLYDEIADKIALSDKAPEARFRQAKLLDESGETLDAFDAYQELIVRYQGSGLYRQAFQRQTEMAFSAADGGIKSSFLGLKSKLAANKVIEMLKKVASNAPRSTTASKASFKIAELLAGDDKIDEAVSAYRHVVVEYPSYAEAPEAQFRIGEVLLSEARDGNQDQANLDRAEDALRDYLSQFPGHRRNAEARKLLSSIGGRDLQNTFDIASFYEKKGDAASAKFYYQEVIRRSKSGALHDKAQARLSALGGQ</sequence>
<dbReference type="Pfam" id="PF13174">
    <property type="entry name" value="TPR_6"/>
    <property type="match status" value="3"/>
</dbReference>
<name>A0A840V9Y1_9BACT</name>
<accession>A0A840V9Y1</accession>
<keyword evidence="3" id="KW-1185">Reference proteome</keyword>
<dbReference type="InterPro" id="IPR011990">
    <property type="entry name" value="TPR-like_helical_dom_sf"/>
</dbReference>
<dbReference type="Gene3D" id="1.25.40.10">
    <property type="entry name" value="Tetratricopeptide repeat domain"/>
    <property type="match status" value="2"/>
</dbReference>
<dbReference type="AlphaFoldDB" id="A0A840V9Y1"/>
<organism evidence="2 3">
    <name type="scientific">Haloferula luteola</name>
    <dbReference type="NCBI Taxonomy" id="595692"/>
    <lineage>
        <taxon>Bacteria</taxon>
        <taxon>Pseudomonadati</taxon>
        <taxon>Verrucomicrobiota</taxon>
        <taxon>Verrucomicrobiia</taxon>
        <taxon>Verrucomicrobiales</taxon>
        <taxon>Verrucomicrobiaceae</taxon>
        <taxon>Haloferula</taxon>
    </lineage>
</organism>
<feature type="chain" id="PRO_5032699455" evidence="1">
    <location>
        <begin position="22"/>
        <end position="308"/>
    </location>
</feature>
<dbReference type="PROSITE" id="PS51257">
    <property type="entry name" value="PROKAR_LIPOPROTEIN"/>
    <property type="match status" value="1"/>
</dbReference>
<evidence type="ECO:0000256" key="1">
    <source>
        <dbReference type="SAM" id="SignalP"/>
    </source>
</evidence>
<dbReference type="InterPro" id="IPR019734">
    <property type="entry name" value="TPR_rpt"/>
</dbReference>
<reference evidence="2 3" key="1">
    <citation type="submission" date="2020-08" db="EMBL/GenBank/DDBJ databases">
        <title>Genomic Encyclopedia of Type Strains, Phase IV (KMG-IV): sequencing the most valuable type-strain genomes for metagenomic binning, comparative biology and taxonomic classification.</title>
        <authorList>
            <person name="Goeker M."/>
        </authorList>
    </citation>
    <scope>NUCLEOTIDE SEQUENCE [LARGE SCALE GENOMIC DNA]</scope>
    <source>
        <strain evidence="2 3">YC6886</strain>
    </source>
</reference>
<dbReference type="Pfam" id="PF13181">
    <property type="entry name" value="TPR_8"/>
    <property type="match status" value="1"/>
</dbReference>
<dbReference type="EMBL" id="JACHFD010000003">
    <property type="protein sequence ID" value="MBB5350589.1"/>
    <property type="molecule type" value="Genomic_DNA"/>
</dbReference>
<dbReference type="SUPFAM" id="SSF48452">
    <property type="entry name" value="TPR-like"/>
    <property type="match status" value="1"/>
</dbReference>
<evidence type="ECO:0000313" key="2">
    <source>
        <dbReference type="EMBL" id="MBB5350589.1"/>
    </source>
</evidence>
<feature type="signal peptide" evidence="1">
    <location>
        <begin position="1"/>
        <end position="21"/>
    </location>
</feature>
<keyword evidence="1" id="KW-0732">Signal</keyword>
<dbReference type="RefSeq" id="WP_184016025.1">
    <property type="nucleotide sequence ID" value="NZ_JACHFD010000003.1"/>
</dbReference>
<evidence type="ECO:0000313" key="3">
    <source>
        <dbReference type="Proteomes" id="UP000557717"/>
    </source>
</evidence>
<proteinExistence type="predicted"/>
<gene>
    <name evidence="2" type="ORF">HNR46_000817</name>
</gene>
<dbReference type="Proteomes" id="UP000557717">
    <property type="component" value="Unassembled WGS sequence"/>
</dbReference>